<proteinExistence type="predicted"/>
<gene>
    <name evidence="2" type="ORF">FB473_002656</name>
</gene>
<dbReference type="SUPFAM" id="SSF53137">
    <property type="entry name" value="Translational machinery components"/>
    <property type="match status" value="1"/>
</dbReference>
<name>A0ABX0SML9_9ACTN</name>
<sequence>MEVARTAHVDPERLYGWVARFEARHGAIASTASDDALVLTAADGATARLINRWEPFVGTGVAEFTEHVLRDRRVGFLLVRKGADAVGVAQGTDLVAHRTSVHYVQGRTKAGGWSQQRYARRRGNQATRAYDEAARDAFEVVVPHRADLDALVTGGDRVGVDTVLADPRLEGLRGLPRRHPVLPVPDARLAVLYECVRQARRVPVELDAAAVAVPSDGEA</sequence>
<dbReference type="RefSeq" id="WP_208390567.1">
    <property type="nucleotide sequence ID" value="NZ_BAAAOO010000007.1"/>
</dbReference>
<dbReference type="NCBIfam" id="NF041024">
    <property type="entry name" value="acVLRF1_NCBI"/>
    <property type="match status" value="1"/>
</dbReference>
<keyword evidence="3" id="KW-1185">Reference proteome</keyword>
<dbReference type="Gene3D" id="3.30.420.60">
    <property type="entry name" value="eRF1 domain 2"/>
    <property type="match status" value="1"/>
</dbReference>
<evidence type="ECO:0000313" key="2">
    <source>
        <dbReference type="EMBL" id="NIH58011.1"/>
    </source>
</evidence>
<reference evidence="2 3" key="1">
    <citation type="submission" date="2020-02" db="EMBL/GenBank/DDBJ databases">
        <title>Sequencing the genomes of 1000 actinobacteria strains.</title>
        <authorList>
            <person name="Klenk H.-P."/>
        </authorList>
    </citation>
    <scope>NUCLEOTIDE SEQUENCE [LARGE SCALE GENOMIC DNA]</scope>
    <source>
        <strain evidence="2 3">DSM 19609</strain>
    </source>
</reference>
<comment type="caution">
    <text evidence="2">The sequence shown here is derived from an EMBL/GenBank/DDBJ whole genome shotgun (WGS) entry which is preliminary data.</text>
</comment>
<dbReference type="Proteomes" id="UP000749311">
    <property type="component" value="Unassembled WGS sequence"/>
</dbReference>
<dbReference type="InterPro" id="IPR042226">
    <property type="entry name" value="eFR1_2_sf"/>
</dbReference>
<protein>
    <recommendedName>
        <fullName evidence="1">Actinobacteria/chloroflexi VLRF1 release factor domain-containing protein</fullName>
    </recommendedName>
</protein>
<dbReference type="InterPro" id="IPR040783">
    <property type="entry name" value="VLRF1"/>
</dbReference>
<dbReference type="EMBL" id="JAAMOZ010000001">
    <property type="protein sequence ID" value="NIH58011.1"/>
    <property type="molecule type" value="Genomic_DNA"/>
</dbReference>
<organism evidence="2 3">
    <name type="scientific">Brooklawnia cerclae</name>
    <dbReference type="NCBI Taxonomy" id="349934"/>
    <lineage>
        <taxon>Bacteria</taxon>
        <taxon>Bacillati</taxon>
        <taxon>Actinomycetota</taxon>
        <taxon>Actinomycetes</taxon>
        <taxon>Propionibacteriales</taxon>
        <taxon>Propionibacteriaceae</taxon>
        <taxon>Brooklawnia</taxon>
    </lineage>
</organism>
<feature type="domain" description="Actinobacteria/chloroflexi VLRF1 release factor" evidence="1">
    <location>
        <begin position="72"/>
        <end position="204"/>
    </location>
</feature>
<dbReference type="Pfam" id="PF18859">
    <property type="entry name" value="acVLRF1"/>
    <property type="match status" value="1"/>
</dbReference>
<evidence type="ECO:0000259" key="1">
    <source>
        <dbReference type="Pfam" id="PF18859"/>
    </source>
</evidence>
<evidence type="ECO:0000313" key="3">
    <source>
        <dbReference type="Proteomes" id="UP000749311"/>
    </source>
</evidence>
<accession>A0ABX0SML9</accession>